<dbReference type="PANTHER" id="PTHR47199">
    <property type="entry name" value="PHOTOSYSTEM II STABILITY/ASSEMBLY FACTOR HCF136, CHLOROPLASTIC"/>
    <property type="match status" value="1"/>
</dbReference>
<dbReference type="AlphaFoldDB" id="A0A7X0SLD8"/>
<gene>
    <name evidence="3" type="ORF">H7C18_08615</name>
</gene>
<dbReference type="RefSeq" id="WP_185128618.1">
    <property type="nucleotide sequence ID" value="NZ_JACJVO010000009.1"/>
</dbReference>
<protein>
    <recommendedName>
        <fullName evidence="5">Photosynthesis system II assembly factor Ycf48/Hcf136-like domain-containing protein</fullName>
    </recommendedName>
</protein>
<feature type="chain" id="PRO_5031088352" description="Photosynthesis system II assembly factor Ycf48/Hcf136-like domain-containing protein" evidence="2">
    <location>
        <begin position="29"/>
        <end position="398"/>
    </location>
</feature>
<organism evidence="3 4">
    <name type="scientific">Cohnella zeiphila</name>
    <dbReference type="NCBI Taxonomy" id="2761120"/>
    <lineage>
        <taxon>Bacteria</taxon>
        <taxon>Bacillati</taxon>
        <taxon>Bacillota</taxon>
        <taxon>Bacilli</taxon>
        <taxon>Bacillales</taxon>
        <taxon>Paenibacillaceae</taxon>
        <taxon>Cohnella</taxon>
    </lineage>
</organism>
<evidence type="ECO:0000256" key="1">
    <source>
        <dbReference type="SAM" id="MobiDB-lite"/>
    </source>
</evidence>
<dbReference type="Gene3D" id="2.130.10.10">
    <property type="entry name" value="YVTN repeat-like/Quinoprotein amine dehydrogenase"/>
    <property type="match status" value="2"/>
</dbReference>
<dbReference type="SUPFAM" id="SSF110296">
    <property type="entry name" value="Oligoxyloglucan reducing end-specific cellobiohydrolase"/>
    <property type="match status" value="1"/>
</dbReference>
<evidence type="ECO:0008006" key="5">
    <source>
        <dbReference type="Google" id="ProtNLM"/>
    </source>
</evidence>
<proteinExistence type="predicted"/>
<feature type="region of interest" description="Disordered" evidence="1">
    <location>
        <begin position="29"/>
        <end position="48"/>
    </location>
</feature>
<dbReference type="Proteomes" id="UP000564644">
    <property type="component" value="Unassembled WGS sequence"/>
</dbReference>
<evidence type="ECO:0000256" key="2">
    <source>
        <dbReference type="SAM" id="SignalP"/>
    </source>
</evidence>
<reference evidence="3 4" key="1">
    <citation type="submission" date="2020-08" db="EMBL/GenBank/DDBJ databases">
        <title>Cohnella phylogeny.</title>
        <authorList>
            <person name="Dunlap C."/>
        </authorList>
    </citation>
    <scope>NUCLEOTIDE SEQUENCE [LARGE SCALE GENOMIC DNA]</scope>
    <source>
        <strain evidence="3 4">CBP 2801</strain>
    </source>
</reference>
<keyword evidence="2" id="KW-0732">Signal</keyword>
<evidence type="ECO:0000313" key="3">
    <source>
        <dbReference type="EMBL" id="MBB6730964.1"/>
    </source>
</evidence>
<dbReference type="EMBL" id="JACJVO010000009">
    <property type="protein sequence ID" value="MBB6730964.1"/>
    <property type="molecule type" value="Genomic_DNA"/>
</dbReference>
<feature type="signal peptide" evidence="2">
    <location>
        <begin position="1"/>
        <end position="28"/>
    </location>
</feature>
<evidence type="ECO:0000313" key="4">
    <source>
        <dbReference type="Proteomes" id="UP000564644"/>
    </source>
</evidence>
<comment type="caution">
    <text evidence="3">The sequence shown here is derived from an EMBL/GenBank/DDBJ whole genome shotgun (WGS) entry which is preliminary data.</text>
</comment>
<dbReference type="InterPro" id="IPR015943">
    <property type="entry name" value="WD40/YVTN_repeat-like_dom_sf"/>
</dbReference>
<sequence length="398" mass="42199">MRKSIGFTRTLALAAAMLLGVAAGTAAAETGDAPEPSAAPAPSGPQPLKLNQVQFVDANHGWTVGSNGGQADSTVWRTTDGGRKWKSAALGGGVRNASIGMANEKHGWAVGPAACKDEAGMSVCGQTTVLHTHDGGHSWLAQLTRQDAAANADNEVDPITDHTAFVRVRSSLWRTTDQGKNWTDISLGASEAHPYTISFANDLIGFAAGRIGPDCPEKGQVPASPNAKCQVAVWKTKNGGRSWSRLPHAPKQNGEWYPVDIQFPDTRNGYLLLVNPDTHGSLLYFTSNGGANWRLRNSKIPGIRPYAVKLDFVNPRTGYVPLSVGAGPVDGGLLRTINGGTTFAKLEDRRLVSVEDADFLTPRRGFVVAMNPSDPNARLVLATDDGGGSWKDITPEDS</sequence>
<accession>A0A7X0SLD8</accession>
<dbReference type="PANTHER" id="PTHR47199:SF2">
    <property type="entry name" value="PHOTOSYSTEM II STABILITY_ASSEMBLY FACTOR HCF136, CHLOROPLASTIC"/>
    <property type="match status" value="1"/>
</dbReference>
<name>A0A7X0SLD8_9BACL</name>
<keyword evidence="4" id="KW-1185">Reference proteome</keyword>